<dbReference type="InterPro" id="IPR041062">
    <property type="entry name" value="Csm1_B"/>
</dbReference>
<dbReference type="Pfam" id="PF18211">
    <property type="entry name" value="Csm1_B"/>
    <property type="match status" value="1"/>
</dbReference>
<accession>A0A6H0UEJ9</accession>
<feature type="domain" description="GGDEF" evidence="13">
    <location>
        <begin position="512"/>
        <end position="657"/>
    </location>
</feature>
<dbReference type="InterPro" id="IPR013408">
    <property type="entry name" value="Cas10/Csm1"/>
</dbReference>
<dbReference type="InterPro" id="IPR000160">
    <property type="entry name" value="GGDEF_dom"/>
</dbReference>
<evidence type="ECO:0000256" key="6">
    <source>
        <dbReference type="ARBA" id="ARBA00022741"/>
    </source>
</evidence>
<dbReference type="EMBL" id="CP047616">
    <property type="protein sequence ID" value="QIW54551.1"/>
    <property type="molecule type" value="Genomic_DNA"/>
</dbReference>
<dbReference type="Gene3D" id="1.10.3210.10">
    <property type="entry name" value="Hypothetical protein af1432"/>
    <property type="match status" value="1"/>
</dbReference>
<evidence type="ECO:0000256" key="10">
    <source>
        <dbReference type="ARBA" id="ARBA00022840"/>
    </source>
</evidence>
<dbReference type="GO" id="GO:0051607">
    <property type="term" value="P:defense response to virus"/>
    <property type="evidence" value="ECO:0007669"/>
    <property type="project" value="UniProtKB-KW"/>
</dbReference>
<evidence type="ECO:0000256" key="9">
    <source>
        <dbReference type="ARBA" id="ARBA00022839"/>
    </source>
</evidence>
<evidence type="ECO:0000256" key="3">
    <source>
        <dbReference type="ARBA" id="ARBA00014333"/>
    </source>
</evidence>
<dbReference type="Pfam" id="PF22335">
    <property type="entry name" value="Cas10-Cmr2_palm2"/>
    <property type="match status" value="1"/>
</dbReference>
<name>A0A6H0UEJ9_9LACT</name>
<dbReference type="InterPro" id="IPR054767">
    <property type="entry name" value="Cas10-Cmr2_palm2"/>
</dbReference>
<dbReference type="Gene3D" id="3.30.70.270">
    <property type="match status" value="1"/>
</dbReference>
<keyword evidence="11" id="KW-0051">Antiviral defense</keyword>
<keyword evidence="6" id="KW-0547">Nucleotide-binding</keyword>
<dbReference type="AlphaFoldDB" id="A0A6H0UEJ9"/>
<dbReference type="RefSeq" id="WP_167839039.1">
    <property type="nucleotide sequence ID" value="NZ_CP047616.1"/>
</dbReference>
<comment type="similarity">
    <text evidence="2">Belongs to the CRISPR-associated Cas10/Csm1 family.</text>
</comment>
<evidence type="ECO:0000256" key="5">
    <source>
        <dbReference type="ARBA" id="ARBA00022722"/>
    </source>
</evidence>
<evidence type="ECO:0000259" key="13">
    <source>
        <dbReference type="PROSITE" id="PS50887"/>
    </source>
</evidence>
<dbReference type="GO" id="GO:0016740">
    <property type="term" value="F:transferase activity"/>
    <property type="evidence" value="ECO:0007669"/>
    <property type="project" value="UniProtKB-KW"/>
</dbReference>
<keyword evidence="5" id="KW-0540">Nuclease</keyword>
<protein>
    <recommendedName>
        <fullName evidence="3">CRISPR system single-strand-specific deoxyribonuclease Cas10/Csm1 (subtype III-A)</fullName>
    </recommendedName>
    <alternativeName>
        <fullName evidence="12">Cyclic oligoadenylate synthase</fullName>
    </alternativeName>
</protein>
<dbReference type="GO" id="GO:0004519">
    <property type="term" value="F:endonuclease activity"/>
    <property type="evidence" value="ECO:0007669"/>
    <property type="project" value="UniProtKB-KW"/>
</dbReference>
<keyword evidence="10" id="KW-0067">ATP-binding</keyword>
<keyword evidence="9" id="KW-0269">Exonuclease</keyword>
<dbReference type="Pfam" id="PF01966">
    <property type="entry name" value="HD"/>
    <property type="match status" value="1"/>
</dbReference>
<dbReference type="InterPro" id="IPR048693">
    <property type="entry name" value="Cmr2-like_C"/>
</dbReference>
<evidence type="ECO:0000256" key="2">
    <source>
        <dbReference type="ARBA" id="ARBA00005700"/>
    </source>
</evidence>
<keyword evidence="8" id="KW-0378">Hydrolase</keyword>
<dbReference type="InterPro" id="IPR006674">
    <property type="entry name" value="HD_domain"/>
</dbReference>
<dbReference type="PANTHER" id="PTHR36528">
    <property type="entry name" value="CRISPR SYSTEM SINGLE-STRAND-SPECIFIC DEOXYRIBONUCLEASE CAS10/CSM1 (SUBTYPE III-A)"/>
    <property type="match status" value="1"/>
</dbReference>
<proteinExistence type="inferred from homology"/>
<dbReference type="GO" id="GO:0005524">
    <property type="term" value="F:ATP binding"/>
    <property type="evidence" value="ECO:0007669"/>
    <property type="project" value="UniProtKB-KW"/>
</dbReference>
<dbReference type="GO" id="GO:0004527">
    <property type="term" value="F:exonuclease activity"/>
    <property type="evidence" value="ECO:0007669"/>
    <property type="project" value="UniProtKB-KW"/>
</dbReference>
<keyword evidence="4" id="KW-0808">Transferase</keyword>
<keyword evidence="7" id="KW-0255">Endonuclease</keyword>
<dbReference type="InterPro" id="IPR043128">
    <property type="entry name" value="Rev_trsase/Diguanyl_cyclase"/>
</dbReference>
<dbReference type="Proteomes" id="UP000501945">
    <property type="component" value="Chromosome"/>
</dbReference>
<dbReference type="InterPro" id="IPR052117">
    <property type="entry name" value="Cas10/Csm1_subtype-III-A"/>
</dbReference>
<evidence type="ECO:0000313" key="15">
    <source>
        <dbReference type="Proteomes" id="UP000501945"/>
    </source>
</evidence>
<dbReference type="PANTHER" id="PTHR36528:SF1">
    <property type="entry name" value="CRISPR SYSTEM SINGLE-STRAND-SPECIFIC DEOXYRIBONUCLEASE CAS10_CSM1 (SUBTYPE III-A)"/>
    <property type="match status" value="1"/>
</dbReference>
<evidence type="ECO:0000256" key="4">
    <source>
        <dbReference type="ARBA" id="ARBA00022679"/>
    </source>
</evidence>
<sequence>MDKINLVCGSLLHDIGKIIYRGTSERAKHSKLGGDFIKSFEQFRNTELTDCIRYHHAQEITSVKSNKEKNSLFYITYIADNISSGMDRRKDLEEGAEGFNWDKKVALGSVFNVLNEKEKGRQNYSYPFVARTRIKEEPLNFPTATQNQYTTAYYDGLITDMKTILQRLKPDKEHINSLLQMMESLWSYVPSSTDKNQLVDISLYDHSRTTAAIASAIYDYFQAENITDYQKELFDYNATEFYDKNAFLMMNFDMSGVQNFIYNISGSKALKSLRARSFYLDMLLEYISDNLLEKLELSRANILYVGGGHAYLLLANTNKTKAILSDFEHDLKTWFLDKFKIDLYVAMAYTEVSANDLMNHNGHYRDIYRRLSQKTSAKKANRYTAEEILNLNHQGTENARECRECKRSDLLIEEDDICEICDSLQKVSRDLTRENIFVIANEGVLDMPFGKKMSALSYSQADKLKKSNAEVQIYTKNISEIGQNLMTRIDMGDYTYRSDFHEMLEEVEVGINRLGVLRADVDNLGQAFINGIPDDYLSISRTATFSRAMSRFFKNYLNQLLAEKSYKINVIYAGGDDLFMIGAWQDILDFSIVLKQKFADFTQNKLSISAGIGMFREKYPVARMASLTGDLEDAAKDYKPDERAVQATKNAVTLFDATNVFSWDTLENDIFVKLDAITMNFEKLDETGKAFIYRLIDLLRGVNENQQINIARLAYTLSRMEEKIGKTFAQELYNWANADRKTLIMALEIYILKTRER</sequence>
<organism evidence="14 15">
    <name type="scientific">Pseudolactococcus raffinolactis</name>
    <dbReference type="NCBI Taxonomy" id="1366"/>
    <lineage>
        <taxon>Bacteria</taxon>
        <taxon>Bacillati</taxon>
        <taxon>Bacillota</taxon>
        <taxon>Bacilli</taxon>
        <taxon>Lactobacillales</taxon>
        <taxon>Streptococcaceae</taxon>
        <taxon>Pseudolactococcus</taxon>
    </lineage>
</organism>
<reference evidence="14 15" key="1">
    <citation type="submission" date="2019-12" db="EMBL/GenBank/DDBJ databases">
        <title>Whole genome sequences of Lactococcus raffinolactis strains isolated from sewage.</title>
        <authorList>
            <person name="Ybazeta G."/>
            <person name="Ross M."/>
            <person name="Brabant-Kirwan D."/>
            <person name="Saleh M."/>
            <person name="Dillon J.A."/>
            <person name="Splinter K."/>
            <person name="Nokhbeh R."/>
        </authorList>
    </citation>
    <scope>NUCLEOTIDE SEQUENCE [LARGE SCALE GENOMIC DNA]</scope>
    <source>
        <strain evidence="14 15">Lr_19_5</strain>
    </source>
</reference>
<evidence type="ECO:0000256" key="8">
    <source>
        <dbReference type="ARBA" id="ARBA00022801"/>
    </source>
</evidence>
<gene>
    <name evidence="14" type="primary">cas10</name>
    <name evidence="14" type="ORF">GU336_10625</name>
</gene>
<dbReference type="NCBIfam" id="TIGR02578">
    <property type="entry name" value="cas_TM1811_Csm1"/>
    <property type="match status" value="1"/>
</dbReference>
<evidence type="ECO:0000313" key="14">
    <source>
        <dbReference type="EMBL" id="QIW54551.1"/>
    </source>
</evidence>
<evidence type="ECO:0000256" key="1">
    <source>
        <dbReference type="ARBA" id="ARBA00001968"/>
    </source>
</evidence>
<evidence type="ECO:0000256" key="11">
    <source>
        <dbReference type="ARBA" id="ARBA00023118"/>
    </source>
</evidence>
<comment type="cofactor">
    <cofactor evidence="1">
        <name>a divalent metal cation</name>
        <dbReference type="ChEBI" id="CHEBI:60240"/>
    </cofactor>
</comment>
<evidence type="ECO:0000256" key="7">
    <source>
        <dbReference type="ARBA" id="ARBA00022759"/>
    </source>
</evidence>
<dbReference type="SUPFAM" id="SSF109604">
    <property type="entry name" value="HD-domain/PDEase-like"/>
    <property type="match status" value="1"/>
</dbReference>
<dbReference type="PROSITE" id="PS50887">
    <property type="entry name" value="GGDEF"/>
    <property type="match status" value="1"/>
</dbReference>
<dbReference type="CDD" id="cd09680">
    <property type="entry name" value="Cas10_III"/>
    <property type="match status" value="1"/>
</dbReference>
<evidence type="ECO:0000256" key="12">
    <source>
        <dbReference type="ARBA" id="ARBA00032922"/>
    </source>
</evidence>
<dbReference type="Pfam" id="PF20824">
    <property type="entry name" value="Cmr2_hel_dom2"/>
    <property type="match status" value="1"/>
</dbReference>